<dbReference type="GO" id="GO:0004713">
    <property type="term" value="F:protein tyrosine kinase activity"/>
    <property type="evidence" value="ECO:0007669"/>
    <property type="project" value="TreeGrafter"/>
</dbReference>
<dbReference type="AlphaFoldDB" id="A0AAU8H5Q9"/>
<feature type="transmembrane region" description="Helical" evidence="6">
    <location>
        <begin position="30"/>
        <end position="49"/>
    </location>
</feature>
<accession>A0AAU8H5Q9</accession>
<feature type="transmembrane region" description="Helical" evidence="6">
    <location>
        <begin position="221"/>
        <end position="242"/>
    </location>
</feature>
<comment type="subcellular location">
    <subcellularLocation>
        <location evidence="1">Cell membrane</location>
        <topology evidence="1">Multi-pass membrane protein</topology>
    </subcellularLocation>
</comment>
<dbReference type="Pfam" id="PF02706">
    <property type="entry name" value="Wzz"/>
    <property type="match status" value="1"/>
</dbReference>
<evidence type="ECO:0000259" key="7">
    <source>
        <dbReference type="Pfam" id="PF02706"/>
    </source>
</evidence>
<dbReference type="InterPro" id="IPR050445">
    <property type="entry name" value="Bact_polysacc_biosynth/exp"/>
</dbReference>
<gene>
    <name evidence="8" type="ORF">V4D31_01485</name>
</gene>
<evidence type="ECO:0000256" key="6">
    <source>
        <dbReference type="SAM" id="Phobius"/>
    </source>
</evidence>
<evidence type="ECO:0000256" key="1">
    <source>
        <dbReference type="ARBA" id="ARBA00004651"/>
    </source>
</evidence>
<protein>
    <submittedName>
        <fullName evidence="8">Wzz/FepE/Etk N-terminal domain-containing protein</fullName>
    </submittedName>
</protein>
<dbReference type="PANTHER" id="PTHR32309">
    <property type="entry name" value="TYROSINE-PROTEIN KINASE"/>
    <property type="match status" value="1"/>
</dbReference>
<proteinExistence type="predicted"/>
<organism evidence="8">
    <name type="scientific">Thermodesulfovibrio obliviosus</name>
    <dbReference type="NCBI Taxonomy" id="3118332"/>
    <lineage>
        <taxon>Bacteria</taxon>
        <taxon>Pseudomonadati</taxon>
        <taxon>Nitrospirota</taxon>
        <taxon>Thermodesulfovibrionia</taxon>
        <taxon>Thermodesulfovibrionales</taxon>
        <taxon>Thermodesulfovibrionaceae</taxon>
        <taxon>Thermodesulfovibrio</taxon>
    </lineage>
</organism>
<dbReference type="RefSeq" id="WP_353686480.1">
    <property type="nucleotide sequence ID" value="NZ_CP144374.1"/>
</dbReference>
<dbReference type="KEGG" id="tob:V4D31_01485"/>
<keyword evidence="2" id="KW-1003">Cell membrane</keyword>
<reference evidence="8" key="1">
    <citation type="submission" date="2024-01" db="EMBL/GenBank/DDBJ databases">
        <title>The first autotrophic representatives of the genus Thermodesulfovibrio.</title>
        <authorList>
            <person name="Maltseva A.I."/>
            <person name="Elcheninov A.G."/>
            <person name="Kublanov I.V."/>
            <person name="Lebedinsky A.V."/>
            <person name="Frolov E.N."/>
        </authorList>
    </citation>
    <scope>NUCLEOTIDE SEQUENCE</scope>
    <source>
        <strain evidence="8">3462-1</strain>
    </source>
</reference>
<keyword evidence="3 6" id="KW-0812">Transmembrane</keyword>
<evidence type="ECO:0000313" key="8">
    <source>
        <dbReference type="EMBL" id="XCH48840.1"/>
    </source>
</evidence>
<evidence type="ECO:0000256" key="4">
    <source>
        <dbReference type="ARBA" id="ARBA00022989"/>
    </source>
</evidence>
<dbReference type="GO" id="GO:0005886">
    <property type="term" value="C:plasma membrane"/>
    <property type="evidence" value="ECO:0007669"/>
    <property type="project" value="UniProtKB-SubCell"/>
</dbReference>
<evidence type="ECO:0000256" key="2">
    <source>
        <dbReference type="ARBA" id="ARBA00022475"/>
    </source>
</evidence>
<evidence type="ECO:0000256" key="5">
    <source>
        <dbReference type="ARBA" id="ARBA00023136"/>
    </source>
</evidence>
<sequence>MEKEFKKETSFEDEIDLYELILIFKKRIKYVAGVFVLGVFIATVVSFLMPNIYQARAMLWVDFFSTQTMIESLKANQLVKDGEFIIPLQQGRHPEVNNLSLSILNSAEFQKKVRDKVRQTFGSDVDLLYFKTDIDKKYFKTDIDKKTGSIVLTSDQRERKLAEEILKTAIEEFRTELDKVSLTYSEILTSQKVKTDKSKNFLLYIVENPYSSDVPVKPKRMLIIAVAAITSLFAGIFLVFLVEWWSKAKKRKIPLAQ</sequence>
<feature type="domain" description="Polysaccharide chain length determinant N-terminal" evidence="7">
    <location>
        <begin position="13"/>
        <end position="66"/>
    </location>
</feature>
<evidence type="ECO:0000256" key="3">
    <source>
        <dbReference type="ARBA" id="ARBA00022692"/>
    </source>
</evidence>
<keyword evidence="5 6" id="KW-0472">Membrane</keyword>
<name>A0AAU8H5Q9_9BACT</name>
<dbReference type="EMBL" id="CP144374">
    <property type="protein sequence ID" value="XCH48840.1"/>
    <property type="molecule type" value="Genomic_DNA"/>
</dbReference>
<dbReference type="PANTHER" id="PTHR32309:SF13">
    <property type="entry name" value="FERRIC ENTEROBACTIN TRANSPORT PROTEIN FEPE"/>
    <property type="match status" value="1"/>
</dbReference>
<keyword evidence="4 6" id="KW-1133">Transmembrane helix</keyword>
<dbReference type="InterPro" id="IPR003856">
    <property type="entry name" value="LPS_length_determ_N"/>
</dbReference>